<evidence type="ECO:0000259" key="7">
    <source>
        <dbReference type="Pfam" id="PF03962"/>
    </source>
</evidence>
<dbReference type="Pfam" id="PF18517">
    <property type="entry name" value="LZ3wCH"/>
    <property type="match status" value="1"/>
</dbReference>
<evidence type="ECO:0000256" key="6">
    <source>
        <dbReference type="SAM" id="Coils"/>
    </source>
</evidence>
<keyword evidence="3 6" id="KW-0175">Coiled coil</keyword>
<dbReference type="EMBL" id="JADXDR010000041">
    <property type="protein sequence ID" value="KAI7843270.1"/>
    <property type="molecule type" value="Genomic_DNA"/>
</dbReference>
<dbReference type="AlphaFoldDB" id="A0AAD5DWD3"/>
<dbReference type="InterPro" id="IPR040453">
    <property type="entry name" value="Mnd1_HTH"/>
</dbReference>
<dbReference type="GO" id="GO:0003690">
    <property type="term" value="F:double-stranded DNA binding"/>
    <property type="evidence" value="ECO:0007669"/>
    <property type="project" value="InterPro"/>
</dbReference>
<gene>
    <name evidence="9" type="ORF">COHA_003103</name>
</gene>
<keyword evidence="10" id="KW-1185">Reference proteome</keyword>
<accession>A0AAD5DWD3</accession>
<evidence type="ECO:0000313" key="9">
    <source>
        <dbReference type="EMBL" id="KAI7843270.1"/>
    </source>
</evidence>
<organism evidence="9 10">
    <name type="scientific">Chlorella ohadii</name>
    <dbReference type="NCBI Taxonomy" id="2649997"/>
    <lineage>
        <taxon>Eukaryota</taxon>
        <taxon>Viridiplantae</taxon>
        <taxon>Chlorophyta</taxon>
        <taxon>core chlorophytes</taxon>
        <taxon>Trebouxiophyceae</taxon>
        <taxon>Chlorellales</taxon>
        <taxon>Chlorellaceae</taxon>
        <taxon>Chlorella clade</taxon>
        <taxon>Chlorella</taxon>
    </lineage>
</organism>
<evidence type="ECO:0000313" key="10">
    <source>
        <dbReference type="Proteomes" id="UP001205105"/>
    </source>
</evidence>
<dbReference type="Proteomes" id="UP001205105">
    <property type="component" value="Unassembled WGS sequence"/>
</dbReference>
<comment type="similarity">
    <text evidence="2 5">Belongs to the MND1 family.</text>
</comment>
<dbReference type="InterPro" id="IPR005647">
    <property type="entry name" value="Mnd1"/>
</dbReference>
<evidence type="ECO:0000256" key="4">
    <source>
        <dbReference type="ARBA" id="ARBA00023242"/>
    </source>
</evidence>
<feature type="domain" description="Mnd1 HTH" evidence="7">
    <location>
        <begin position="10"/>
        <end position="68"/>
    </location>
</feature>
<evidence type="ECO:0000256" key="1">
    <source>
        <dbReference type="ARBA" id="ARBA00004123"/>
    </source>
</evidence>
<evidence type="ECO:0000256" key="5">
    <source>
        <dbReference type="PIRNR" id="PIRNR026991"/>
    </source>
</evidence>
<feature type="coiled-coil region" evidence="6">
    <location>
        <begin position="72"/>
        <end position="140"/>
    </location>
</feature>
<comment type="caution">
    <text evidence="9">The sequence shown here is derived from an EMBL/GenBank/DDBJ whole genome shotgun (WGS) entry which is preliminary data.</text>
</comment>
<dbReference type="GO" id="GO:0005634">
    <property type="term" value="C:nucleus"/>
    <property type="evidence" value="ECO:0007669"/>
    <property type="project" value="UniProtKB-SubCell"/>
</dbReference>
<dbReference type="InterPro" id="IPR040661">
    <property type="entry name" value="LZ3wCH"/>
</dbReference>
<evidence type="ECO:0000259" key="8">
    <source>
        <dbReference type="Pfam" id="PF18517"/>
    </source>
</evidence>
<name>A0AAD5DWD3_9CHLO</name>
<reference evidence="9" key="1">
    <citation type="submission" date="2020-11" db="EMBL/GenBank/DDBJ databases">
        <title>Chlorella ohadii genome sequencing and assembly.</title>
        <authorList>
            <person name="Murik O."/>
            <person name="Treves H."/>
            <person name="Kedem I."/>
            <person name="Shotland Y."/>
            <person name="Kaplan A."/>
        </authorList>
    </citation>
    <scope>NUCLEOTIDE SEQUENCE</scope>
    <source>
        <strain evidence="9">1</strain>
    </source>
</reference>
<sequence>MSAEEKRQTLLGIFHETKDVFTLKDIEKLGSKRGVVQQTIKDVVQSLVDDDMVHQERIGASNYFWSFPGEAAAKVAGEIAKLEKRLQDRQAERAALQKQVEASRVGKEDSEERRALQQQAAQLQAAVEAQAAELAEYAGNDPDRYDNLKAGAKLSCESANRWIDNIEALRCWLKKRFDGMGDQIDSLFKENNIKEDTDYLQLQPLP</sequence>
<comment type="subcellular location">
    <subcellularLocation>
        <location evidence="1 5">Nucleus</location>
    </subcellularLocation>
</comment>
<proteinExistence type="inferred from homology"/>
<feature type="domain" description="Leucine zipper with capping helix" evidence="8">
    <location>
        <begin position="145"/>
        <end position="200"/>
    </location>
</feature>
<keyword evidence="4 5" id="KW-0539">Nucleus</keyword>
<dbReference type="GO" id="GO:0007131">
    <property type="term" value="P:reciprocal meiotic recombination"/>
    <property type="evidence" value="ECO:0007669"/>
    <property type="project" value="InterPro"/>
</dbReference>
<evidence type="ECO:0000256" key="3">
    <source>
        <dbReference type="ARBA" id="ARBA00023054"/>
    </source>
</evidence>
<dbReference type="PIRSF" id="PIRSF026991">
    <property type="entry name" value="Mnd1"/>
    <property type="match status" value="1"/>
</dbReference>
<evidence type="ECO:0000256" key="2">
    <source>
        <dbReference type="ARBA" id="ARBA00005981"/>
    </source>
</evidence>
<protein>
    <recommendedName>
        <fullName evidence="5">Meiotic nuclear division protein 1 homolog</fullName>
    </recommendedName>
</protein>
<dbReference type="Pfam" id="PF03962">
    <property type="entry name" value="Mnd1"/>
    <property type="match status" value="1"/>
</dbReference>
<comment type="function">
    <text evidence="5">Required for proper homologous chromosome pairing and efficient cross-over and intragenic recombination during meiosis.</text>
</comment>